<comment type="caution">
    <text evidence="3">The sequence shown here is derived from an EMBL/GenBank/DDBJ whole genome shotgun (WGS) entry which is preliminary data.</text>
</comment>
<name>A0A3N1KXK2_9PROT</name>
<dbReference type="Gene3D" id="3.40.50.720">
    <property type="entry name" value="NAD(P)-binding Rossmann-like Domain"/>
    <property type="match status" value="1"/>
</dbReference>
<organism evidence="3 4">
    <name type="scientific">Stella humosa</name>
    <dbReference type="NCBI Taxonomy" id="94"/>
    <lineage>
        <taxon>Bacteria</taxon>
        <taxon>Pseudomonadati</taxon>
        <taxon>Pseudomonadota</taxon>
        <taxon>Alphaproteobacteria</taxon>
        <taxon>Rhodospirillales</taxon>
        <taxon>Stellaceae</taxon>
        <taxon>Stella</taxon>
    </lineage>
</organism>
<dbReference type="SUPFAM" id="SSF51735">
    <property type="entry name" value="NAD(P)-binding Rossmann-fold domains"/>
    <property type="match status" value="1"/>
</dbReference>
<comment type="similarity">
    <text evidence="1">Belongs to the short-chain dehydrogenases/reductases (SDR) family.</text>
</comment>
<accession>A0A3N1KXK2</accession>
<protein>
    <submittedName>
        <fullName evidence="3">Short-subunit dehydrogenase</fullName>
    </submittedName>
</protein>
<dbReference type="PANTHER" id="PTHR42879">
    <property type="entry name" value="3-OXOACYL-(ACYL-CARRIER-PROTEIN) REDUCTASE"/>
    <property type="match status" value="1"/>
</dbReference>
<evidence type="ECO:0000313" key="3">
    <source>
        <dbReference type="EMBL" id="ROP83310.1"/>
    </source>
</evidence>
<dbReference type="AlphaFoldDB" id="A0A3N1KXK2"/>
<dbReference type="Pfam" id="PF13561">
    <property type="entry name" value="adh_short_C2"/>
    <property type="match status" value="1"/>
</dbReference>
<dbReference type="SMART" id="SM00822">
    <property type="entry name" value="PKS_KR"/>
    <property type="match status" value="1"/>
</dbReference>
<gene>
    <name evidence="3" type="ORF">EDC65_4843</name>
</gene>
<dbReference type="RefSeq" id="WP_123694438.1">
    <property type="nucleotide sequence ID" value="NZ_AP019700.1"/>
</dbReference>
<dbReference type="InterPro" id="IPR002347">
    <property type="entry name" value="SDR_fam"/>
</dbReference>
<dbReference type="EMBL" id="RJKX01000017">
    <property type="protein sequence ID" value="ROP83310.1"/>
    <property type="molecule type" value="Genomic_DNA"/>
</dbReference>
<dbReference type="PRINTS" id="PR00081">
    <property type="entry name" value="GDHRDH"/>
</dbReference>
<keyword evidence="4" id="KW-1185">Reference proteome</keyword>
<proteinExistence type="inferred from homology"/>
<dbReference type="InterPro" id="IPR057326">
    <property type="entry name" value="KR_dom"/>
</dbReference>
<sequence>MTAGGGQGRRVLVTGGGRGIGAAIVRCLADAGYAVDYTHRREAGAGPGRPIACDLADRAAVDALAEAGAGAGYYGFVHNAGLTYDRLAAMVDQDQGEAVMQVNFWAMTRLVKALVRPMTAAGGGRIVLVGSVAALAGGRGNAIYAASKAAALGYMRTLVQEVARKGVTANYVAPGFVDTEMMAAYGAHRARLEAQIPAGRYAAAGDVAAAVGFLLSDAAGYVNGAVLPVDGGLSSAMAVQR</sequence>
<dbReference type="InterPro" id="IPR050259">
    <property type="entry name" value="SDR"/>
</dbReference>
<dbReference type="Proteomes" id="UP000278222">
    <property type="component" value="Unassembled WGS sequence"/>
</dbReference>
<evidence type="ECO:0000256" key="1">
    <source>
        <dbReference type="ARBA" id="ARBA00006484"/>
    </source>
</evidence>
<reference evidence="3 4" key="1">
    <citation type="submission" date="2018-11" db="EMBL/GenBank/DDBJ databases">
        <title>Genomic Encyclopedia of Type Strains, Phase IV (KMG-IV): sequencing the most valuable type-strain genomes for metagenomic binning, comparative biology and taxonomic classification.</title>
        <authorList>
            <person name="Goeker M."/>
        </authorList>
    </citation>
    <scope>NUCLEOTIDE SEQUENCE [LARGE SCALE GENOMIC DNA]</scope>
    <source>
        <strain evidence="3 4">DSM 5900</strain>
    </source>
</reference>
<evidence type="ECO:0000259" key="2">
    <source>
        <dbReference type="SMART" id="SM00822"/>
    </source>
</evidence>
<dbReference type="PANTHER" id="PTHR42879:SF2">
    <property type="entry name" value="3-OXOACYL-[ACYL-CARRIER-PROTEIN] REDUCTASE FABG"/>
    <property type="match status" value="1"/>
</dbReference>
<dbReference type="OrthoDB" id="9804774at2"/>
<evidence type="ECO:0000313" key="4">
    <source>
        <dbReference type="Proteomes" id="UP000278222"/>
    </source>
</evidence>
<feature type="domain" description="Ketoreductase" evidence="2">
    <location>
        <begin position="9"/>
        <end position="179"/>
    </location>
</feature>
<dbReference type="InterPro" id="IPR036291">
    <property type="entry name" value="NAD(P)-bd_dom_sf"/>
</dbReference>